<comment type="domain">
    <text evidence="8">Consists of three domains, a large central CORE domain and two small peripheral domains, NMPbind and LID, which undergo movements during catalysis. The LID domain closes over the site of phosphoryl transfer upon ATP binding. Assembling and dissambling the active center during each catalytic cycle provides an effective means to prevent ATP hydrolysis. Some bacteria have evolved a zinc-coordinating structure that stabilizes the LID domain.</text>
</comment>
<dbReference type="OrthoDB" id="9805030at2"/>
<keyword evidence="5 8" id="KW-0418">Kinase</keyword>
<gene>
    <name evidence="8" type="primary">adk</name>
    <name evidence="12" type="ORF">AKG39_10935</name>
</gene>
<dbReference type="STRING" id="52689.AKG39_10935"/>
<feature type="binding site" evidence="8">
    <location>
        <position position="133"/>
    </location>
    <ligand>
        <name>Zn(2+)</name>
        <dbReference type="ChEBI" id="CHEBI:29105"/>
        <note>structural</note>
    </ligand>
</feature>
<dbReference type="CDD" id="cd01428">
    <property type="entry name" value="ADK"/>
    <property type="match status" value="1"/>
</dbReference>
<feature type="binding site" evidence="8">
    <location>
        <position position="130"/>
    </location>
    <ligand>
        <name>Zn(2+)</name>
        <dbReference type="ChEBI" id="CHEBI:29105"/>
        <note>structural</note>
    </ligand>
</feature>
<feature type="binding site" evidence="8">
    <location>
        <begin position="10"/>
        <end position="15"/>
    </location>
    <ligand>
        <name>ATP</name>
        <dbReference type="ChEBI" id="CHEBI:30616"/>
    </ligand>
</feature>
<feature type="binding site" evidence="8">
    <location>
        <position position="160"/>
    </location>
    <ligand>
        <name>AMP</name>
        <dbReference type="ChEBI" id="CHEBI:456215"/>
    </ligand>
</feature>
<dbReference type="InterPro" id="IPR006259">
    <property type="entry name" value="Adenyl_kin_sub"/>
</dbReference>
<dbReference type="EC" id="2.7.4.3" evidence="8 10"/>
<comment type="subcellular location">
    <subcellularLocation>
        <location evidence="8 10">Cytoplasm</location>
    </subcellularLocation>
</comment>
<dbReference type="InterPro" id="IPR007862">
    <property type="entry name" value="Adenylate_kinase_lid-dom"/>
</dbReference>
<keyword evidence="3 8" id="KW-0545">Nucleotide biosynthesis</keyword>
<feature type="binding site" evidence="8">
    <location>
        <position position="92"/>
    </location>
    <ligand>
        <name>AMP</name>
        <dbReference type="ChEBI" id="CHEBI:456215"/>
    </ligand>
</feature>
<dbReference type="PANTHER" id="PTHR23359">
    <property type="entry name" value="NUCLEOTIDE KINASE"/>
    <property type="match status" value="1"/>
</dbReference>
<dbReference type="NCBIfam" id="NF001381">
    <property type="entry name" value="PRK00279.1-3"/>
    <property type="match status" value="1"/>
</dbReference>
<feature type="region of interest" description="NMP" evidence="8">
    <location>
        <begin position="30"/>
        <end position="59"/>
    </location>
</feature>
<dbReference type="FunFam" id="3.40.50.300:FF:000106">
    <property type="entry name" value="Adenylate kinase mitochondrial"/>
    <property type="match status" value="1"/>
</dbReference>
<feature type="binding site" evidence="8">
    <location>
        <position position="127"/>
    </location>
    <ligand>
        <name>ATP</name>
        <dbReference type="ChEBI" id="CHEBI:30616"/>
    </ligand>
</feature>
<evidence type="ECO:0000256" key="3">
    <source>
        <dbReference type="ARBA" id="ARBA00022727"/>
    </source>
</evidence>
<dbReference type="PROSITE" id="PS00113">
    <property type="entry name" value="ADENYLATE_KINASE"/>
    <property type="match status" value="1"/>
</dbReference>
<dbReference type="Gene3D" id="3.40.50.300">
    <property type="entry name" value="P-loop containing nucleotide triphosphate hydrolases"/>
    <property type="match status" value="1"/>
</dbReference>
<dbReference type="GO" id="GO:0005524">
    <property type="term" value="F:ATP binding"/>
    <property type="evidence" value="ECO:0007669"/>
    <property type="project" value="UniProtKB-UniRule"/>
</dbReference>
<dbReference type="GO" id="GO:0004017">
    <property type="term" value="F:AMP kinase activity"/>
    <property type="evidence" value="ECO:0007669"/>
    <property type="project" value="UniProtKB-UniRule"/>
</dbReference>
<dbReference type="Pfam" id="PF05191">
    <property type="entry name" value="ADK_lid"/>
    <property type="match status" value="1"/>
</dbReference>
<evidence type="ECO:0000256" key="10">
    <source>
        <dbReference type="RuleBase" id="RU003331"/>
    </source>
</evidence>
<dbReference type="InterPro" id="IPR027417">
    <property type="entry name" value="P-loop_NTPase"/>
</dbReference>
<comment type="subunit">
    <text evidence="8 10">Monomer.</text>
</comment>
<evidence type="ECO:0000256" key="5">
    <source>
        <dbReference type="ARBA" id="ARBA00022777"/>
    </source>
</evidence>
<dbReference type="PRINTS" id="PR00094">
    <property type="entry name" value="ADENYLTKNASE"/>
</dbReference>
<dbReference type="NCBIfam" id="TIGR01351">
    <property type="entry name" value="adk"/>
    <property type="match status" value="1"/>
</dbReference>
<keyword evidence="13" id="KW-1185">Reference proteome</keyword>
<feature type="binding site" evidence="8">
    <location>
        <begin position="57"/>
        <end position="59"/>
    </location>
    <ligand>
        <name>AMP</name>
        <dbReference type="ChEBI" id="CHEBI:456215"/>
    </ligand>
</feature>
<feature type="binding site" evidence="8">
    <location>
        <position position="31"/>
    </location>
    <ligand>
        <name>AMP</name>
        <dbReference type="ChEBI" id="CHEBI:456215"/>
    </ligand>
</feature>
<dbReference type="AlphaFoldDB" id="A0A0L6U127"/>
<comment type="catalytic activity">
    <reaction evidence="8 10">
        <text>AMP + ATP = 2 ADP</text>
        <dbReference type="Rhea" id="RHEA:12973"/>
        <dbReference type="ChEBI" id="CHEBI:30616"/>
        <dbReference type="ChEBI" id="CHEBI:456215"/>
        <dbReference type="ChEBI" id="CHEBI:456216"/>
        <dbReference type="EC" id="2.7.4.3"/>
    </reaction>
</comment>
<feature type="binding site" evidence="8">
    <location>
        <position position="150"/>
    </location>
    <ligand>
        <name>Zn(2+)</name>
        <dbReference type="ChEBI" id="CHEBI:29105"/>
        <note>structural</note>
    </ligand>
</feature>
<evidence type="ECO:0000256" key="2">
    <source>
        <dbReference type="ARBA" id="ARBA00022723"/>
    </source>
</evidence>
<keyword evidence="6 8" id="KW-0862">Zinc</keyword>
<dbReference type="RefSeq" id="WP_050740435.1">
    <property type="nucleotide sequence ID" value="NZ_LGYO01000027.1"/>
</dbReference>
<keyword evidence="2 8" id="KW-0479">Metal-binding</keyword>
<feature type="binding site" evidence="8">
    <location>
        <begin position="85"/>
        <end position="88"/>
    </location>
    <ligand>
        <name>AMP</name>
        <dbReference type="ChEBI" id="CHEBI:456215"/>
    </ligand>
</feature>
<dbReference type="InterPro" id="IPR033690">
    <property type="entry name" value="Adenylat_kinase_CS"/>
</dbReference>
<feature type="binding site" evidence="8">
    <location>
        <begin position="136"/>
        <end position="137"/>
    </location>
    <ligand>
        <name>ATP</name>
        <dbReference type="ChEBI" id="CHEBI:30616"/>
    </ligand>
</feature>
<proteinExistence type="inferred from homology"/>
<dbReference type="GO" id="GO:0044209">
    <property type="term" value="P:AMP salvage"/>
    <property type="evidence" value="ECO:0007669"/>
    <property type="project" value="UniProtKB-UniRule"/>
</dbReference>
<feature type="domain" description="Adenylate kinase active site lid" evidence="11">
    <location>
        <begin position="127"/>
        <end position="162"/>
    </location>
</feature>
<accession>A0A0L6U127</accession>
<sequence>MKIILLGTPGGGKGTQAKLICDYLKIPHISTGDIFRSKVKDGDALALEIEDYTQKGKLVPDYITISLIEDRLKKEDCANGFLLDGFPRNENQAEALDLILNKQNEHIDRVFLIDVPEAAILDRLAGRRVCPKCGESYHIKYNPPKIEGKCDICGTDLVHRSDDQEEIILDRLAIYKETTKPILDFYNEKGILHKIKGDDGINDIFNRIRKILDADG</sequence>
<evidence type="ECO:0000259" key="11">
    <source>
        <dbReference type="Pfam" id="PF05191"/>
    </source>
</evidence>
<evidence type="ECO:0000256" key="9">
    <source>
        <dbReference type="RuleBase" id="RU003330"/>
    </source>
</evidence>
<evidence type="ECO:0000256" key="4">
    <source>
        <dbReference type="ARBA" id="ARBA00022741"/>
    </source>
</evidence>
<dbReference type="SUPFAM" id="SSF52540">
    <property type="entry name" value="P-loop containing nucleoside triphosphate hydrolases"/>
    <property type="match status" value="1"/>
</dbReference>
<feature type="binding site" evidence="8">
    <location>
        <position position="171"/>
    </location>
    <ligand>
        <name>AMP</name>
        <dbReference type="ChEBI" id="CHEBI:456215"/>
    </ligand>
</feature>
<name>A0A0L6U127_9FIRM</name>
<dbReference type="PATRIC" id="fig|52689.4.peg.1410"/>
<dbReference type="Pfam" id="PF00406">
    <property type="entry name" value="ADK"/>
    <property type="match status" value="1"/>
</dbReference>
<keyword evidence="7 8" id="KW-0067">ATP-binding</keyword>
<dbReference type="NCBIfam" id="NF001380">
    <property type="entry name" value="PRK00279.1-2"/>
    <property type="match status" value="1"/>
</dbReference>
<keyword evidence="4 8" id="KW-0547">Nucleotide-binding</keyword>
<feature type="binding site" evidence="8">
    <location>
        <position position="36"/>
    </location>
    <ligand>
        <name>AMP</name>
        <dbReference type="ChEBI" id="CHEBI:456215"/>
    </ligand>
</feature>
<dbReference type="InterPro" id="IPR000850">
    <property type="entry name" value="Adenylat/UMP-CMP_kin"/>
</dbReference>
<evidence type="ECO:0000313" key="12">
    <source>
        <dbReference type="EMBL" id="KNZ41505.1"/>
    </source>
</evidence>
<reference evidence="13" key="1">
    <citation type="submission" date="2015-07" db="EMBL/GenBank/DDBJ databases">
        <title>Draft genome sequence of Acetobacterium bakii DSM 8293, a potential psychrophilic chemical producer through syngas fermentation.</title>
        <authorList>
            <person name="Song Y."/>
            <person name="Hwang S."/>
            <person name="Cho B.-K."/>
        </authorList>
    </citation>
    <scope>NUCLEOTIDE SEQUENCE [LARGE SCALE GENOMIC DNA]</scope>
    <source>
        <strain evidence="13">DSM 8239</strain>
    </source>
</reference>
<keyword evidence="1 8" id="KW-0808">Transferase</keyword>
<dbReference type="UniPathway" id="UPA00588">
    <property type="reaction ID" value="UER00649"/>
</dbReference>
<feature type="binding site" evidence="8">
    <location>
        <position position="153"/>
    </location>
    <ligand>
        <name>Zn(2+)</name>
        <dbReference type="ChEBI" id="CHEBI:29105"/>
        <note>structural</note>
    </ligand>
</feature>
<comment type="function">
    <text evidence="8">Catalyzes the reversible transfer of the terminal phosphate group between ATP and AMP. Plays an important role in cellular energy homeostasis and in adenine nucleotide metabolism.</text>
</comment>
<dbReference type="HAMAP" id="MF_00235">
    <property type="entry name" value="Adenylate_kinase_Adk"/>
    <property type="match status" value="1"/>
</dbReference>
<evidence type="ECO:0000256" key="1">
    <source>
        <dbReference type="ARBA" id="ARBA00022679"/>
    </source>
</evidence>
<comment type="similarity">
    <text evidence="8 9">Belongs to the adenylate kinase family.</text>
</comment>
<evidence type="ECO:0000256" key="6">
    <source>
        <dbReference type="ARBA" id="ARBA00022833"/>
    </source>
</evidence>
<protein>
    <recommendedName>
        <fullName evidence="8 10">Adenylate kinase</fullName>
        <shortName evidence="8">AK</shortName>
        <ecNumber evidence="8 10">2.7.4.3</ecNumber>
    </recommendedName>
    <alternativeName>
        <fullName evidence="8">ATP-AMP transphosphorylase</fullName>
    </alternativeName>
    <alternativeName>
        <fullName evidence="8">ATP:AMP phosphotransferase</fullName>
    </alternativeName>
    <alternativeName>
        <fullName evidence="8">Adenylate monophosphate kinase</fullName>
    </alternativeName>
</protein>
<comment type="caution">
    <text evidence="12">The sequence shown here is derived from an EMBL/GenBank/DDBJ whole genome shotgun (WGS) entry which is preliminary data.</text>
</comment>
<evidence type="ECO:0000256" key="7">
    <source>
        <dbReference type="ARBA" id="ARBA00022840"/>
    </source>
</evidence>
<feature type="binding site" evidence="8">
    <location>
        <position position="199"/>
    </location>
    <ligand>
        <name>ATP</name>
        <dbReference type="ChEBI" id="CHEBI:30616"/>
    </ligand>
</feature>
<dbReference type="GO" id="GO:0005737">
    <property type="term" value="C:cytoplasm"/>
    <property type="evidence" value="ECO:0007669"/>
    <property type="project" value="UniProtKB-SubCell"/>
</dbReference>
<evidence type="ECO:0000313" key="13">
    <source>
        <dbReference type="Proteomes" id="UP000036873"/>
    </source>
</evidence>
<organism evidence="12 13">
    <name type="scientific">Acetobacterium bakii</name>
    <dbReference type="NCBI Taxonomy" id="52689"/>
    <lineage>
        <taxon>Bacteria</taxon>
        <taxon>Bacillati</taxon>
        <taxon>Bacillota</taxon>
        <taxon>Clostridia</taxon>
        <taxon>Eubacteriales</taxon>
        <taxon>Eubacteriaceae</taxon>
        <taxon>Acetobacterium</taxon>
    </lineage>
</organism>
<dbReference type="Proteomes" id="UP000036873">
    <property type="component" value="Unassembled WGS sequence"/>
</dbReference>
<dbReference type="EMBL" id="LGYO01000027">
    <property type="protein sequence ID" value="KNZ41505.1"/>
    <property type="molecule type" value="Genomic_DNA"/>
</dbReference>
<comment type="pathway">
    <text evidence="8">Purine metabolism; AMP biosynthesis via salvage pathway; AMP from ADP: step 1/1.</text>
</comment>
<feature type="region of interest" description="LID" evidence="8">
    <location>
        <begin position="126"/>
        <end position="163"/>
    </location>
</feature>
<keyword evidence="8" id="KW-0963">Cytoplasm</keyword>
<dbReference type="GO" id="GO:0008270">
    <property type="term" value="F:zinc ion binding"/>
    <property type="evidence" value="ECO:0007669"/>
    <property type="project" value="UniProtKB-UniRule"/>
</dbReference>
<evidence type="ECO:0000256" key="8">
    <source>
        <dbReference type="HAMAP-Rule" id="MF_00235"/>
    </source>
</evidence>